<name>A0A8H3ZY68_9PEZI</name>
<accession>A0A8H3ZY68</accession>
<evidence type="ECO:0000256" key="1">
    <source>
        <dbReference type="ARBA" id="ARBA00008078"/>
    </source>
</evidence>
<evidence type="ECO:0000259" key="5">
    <source>
        <dbReference type="Pfam" id="PF01974"/>
    </source>
</evidence>
<feature type="region of interest" description="Disordered" evidence="4">
    <location>
        <begin position="507"/>
        <end position="535"/>
    </location>
</feature>
<keyword evidence="6" id="KW-0540">Nuclease</keyword>
<dbReference type="GO" id="GO:0003676">
    <property type="term" value="F:nucleic acid binding"/>
    <property type="evidence" value="ECO:0007669"/>
    <property type="project" value="InterPro"/>
</dbReference>
<proteinExistence type="inferred from homology"/>
<feature type="compositionally biased region" description="Polar residues" evidence="4">
    <location>
        <begin position="1"/>
        <end position="25"/>
    </location>
</feature>
<feature type="compositionally biased region" description="Polar residues" evidence="4">
    <location>
        <begin position="168"/>
        <end position="189"/>
    </location>
</feature>
<dbReference type="SUPFAM" id="SSF53032">
    <property type="entry name" value="tRNA-intron endonuclease catalytic domain-like"/>
    <property type="match status" value="1"/>
</dbReference>
<dbReference type="OrthoDB" id="10249562at2759"/>
<evidence type="ECO:0000256" key="4">
    <source>
        <dbReference type="SAM" id="MobiDB-lite"/>
    </source>
</evidence>
<feature type="region of interest" description="Disordered" evidence="4">
    <location>
        <begin position="148"/>
        <end position="222"/>
    </location>
</feature>
<reference evidence="6 7" key="1">
    <citation type="submission" date="2019-12" db="EMBL/GenBank/DDBJ databases">
        <title>A genome sequence resource for the geographically widespread anthracnose pathogen Colletotrichum asianum.</title>
        <authorList>
            <person name="Meng Y."/>
        </authorList>
    </citation>
    <scope>NUCLEOTIDE SEQUENCE [LARGE SCALE GENOMIC DNA]</scope>
    <source>
        <strain evidence="6 7">ICMP 18580</strain>
    </source>
</reference>
<organism evidence="6 7">
    <name type="scientific">Colletotrichum asianum</name>
    <dbReference type="NCBI Taxonomy" id="702518"/>
    <lineage>
        <taxon>Eukaryota</taxon>
        <taxon>Fungi</taxon>
        <taxon>Dikarya</taxon>
        <taxon>Ascomycota</taxon>
        <taxon>Pezizomycotina</taxon>
        <taxon>Sordariomycetes</taxon>
        <taxon>Hypocreomycetidae</taxon>
        <taxon>Glomerellales</taxon>
        <taxon>Glomerellaceae</taxon>
        <taxon>Colletotrichum</taxon>
        <taxon>Colletotrichum gloeosporioides species complex</taxon>
    </lineage>
</organism>
<evidence type="ECO:0000256" key="2">
    <source>
        <dbReference type="ARBA" id="ARBA00012573"/>
    </source>
</evidence>
<dbReference type="EMBL" id="WOWK01000011">
    <property type="protein sequence ID" value="KAF0329545.1"/>
    <property type="molecule type" value="Genomic_DNA"/>
</dbReference>
<dbReference type="GO" id="GO:0000214">
    <property type="term" value="C:tRNA-intron endonuclease complex"/>
    <property type="evidence" value="ECO:0007669"/>
    <property type="project" value="TreeGrafter"/>
</dbReference>
<dbReference type="PANTHER" id="PTHR21227">
    <property type="entry name" value="TRNA-SPLICING ENDONUCLEASE SUBUNIT SEN2"/>
    <property type="match status" value="1"/>
</dbReference>
<dbReference type="GO" id="GO:0000213">
    <property type="term" value="F:tRNA-intron lyase activity"/>
    <property type="evidence" value="ECO:0007669"/>
    <property type="project" value="UniProtKB-EC"/>
</dbReference>
<dbReference type="CDD" id="cd22363">
    <property type="entry name" value="tRNA-intron_lyase_C"/>
    <property type="match status" value="1"/>
</dbReference>
<dbReference type="PANTHER" id="PTHR21227:SF0">
    <property type="entry name" value="TRNA-SPLICING ENDONUCLEASE SUBUNIT SEN2"/>
    <property type="match status" value="1"/>
</dbReference>
<dbReference type="GO" id="GO:0005737">
    <property type="term" value="C:cytoplasm"/>
    <property type="evidence" value="ECO:0007669"/>
    <property type="project" value="TreeGrafter"/>
</dbReference>
<dbReference type="Gene3D" id="3.40.1350.10">
    <property type="match status" value="1"/>
</dbReference>
<sequence length="728" mass="79324">MSQTKDTASQPSPAGTPGQQGTPVSTPRPRGPPLHKIYELPAPIRTFPLPSFYPSNPISLFHVLYAWTKQTFFPPPAEPSVVYEGIWSPESKSVNVFDAKSMRALWEQGFYGKGNLSRSEPNWLKREQVRRGLVPGQVSELVTANRREERRQMKWERAKSEQEAIRQTRLQEAQEATSKTTDATVSSVNGHEPALTDAISLPEPIVPADPATEPESLSQDVTKDASINTPTKLKSGVVPSASLDSLSAVETGLVNGVSSPIEPLTANLGSATIIEPEDALRATEIAKALGEPLSPLLTASSSPTGPLELLRLPNSHASLAAADYVHASTNSIHSPESTLVNSDSESVTLNGVNESGVSVNGHSSPVSIFAAPVGPLELLSLPNAHVAVIHESNDATNGISKAKVIAPKLSTIPEDVKHDGSTKPSTGHLINDLLDHDRIVNGTDTESTKALSTTSTDIPSTPTKPMKRRKSVRFSPKVESATYLSSDPPSPSFALLNGKSIPSLNGASLGPSVVESDQEPQTNGTHVTQAEATPTEIVNKEHLQLTSEEAFFLTFGLGALRVVNPINKQPIPTPELLNLFRQYSYFPSRASTDLHPDDSFLVNYAVYHHFRSLGWVPRAGIKFGVDWMLYAKGPVFDHAEFGAIILPSYSDQWWKDSDRELPRKTWHWLHGVVRVLSHVQKSLVLVYVDIPPPPQFDEALQKGGPAEVFKLYKIREVMVKRWSSNRNR</sequence>
<dbReference type="InterPro" id="IPR006676">
    <property type="entry name" value="tRNA_splic"/>
</dbReference>
<keyword evidence="6" id="KW-0378">Hydrolase</keyword>
<feature type="compositionally biased region" description="Basic and acidic residues" evidence="4">
    <location>
        <begin position="148"/>
        <end position="166"/>
    </location>
</feature>
<feature type="compositionally biased region" description="Low complexity" evidence="4">
    <location>
        <begin position="452"/>
        <end position="464"/>
    </location>
</feature>
<protein>
    <recommendedName>
        <fullName evidence="2">tRNA-intron lyase</fullName>
        <ecNumber evidence="2">4.6.1.16</ecNumber>
    </recommendedName>
</protein>
<dbReference type="EC" id="4.6.1.16" evidence="2"/>
<evidence type="ECO:0000313" key="6">
    <source>
        <dbReference type="EMBL" id="KAF0329545.1"/>
    </source>
</evidence>
<dbReference type="InterPro" id="IPR006677">
    <property type="entry name" value="tRNA_intron_Endonuc_cat-like"/>
</dbReference>
<dbReference type="Proteomes" id="UP000434172">
    <property type="component" value="Unassembled WGS sequence"/>
</dbReference>
<keyword evidence="7" id="KW-1185">Reference proteome</keyword>
<comment type="catalytic activity">
    <reaction evidence="3">
        <text>pretRNA = a 3'-half-tRNA molecule with a 5'-OH end + a 5'-half-tRNA molecule with a 2',3'-cyclic phosphate end + an intron with a 2',3'-cyclic phosphate and a 5'-hydroxyl terminus.</text>
        <dbReference type="EC" id="4.6.1.16"/>
    </reaction>
</comment>
<feature type="compositionally biased region" description="Polar residues" evidence="4">
    <location>
        <begin position="519"/>
        <end position="532"/>
    </location>
</feature>
<evidence type="ECO:0000313" key="7">
    <source>
        <dbReference type="Proteomes" id="UP000434172"/>
    </source>
</evidence>
<keyword evidence="6" id="KW-0255">Endonuclease</keyword>
<dbReference type="AlphaFoldDB" id="A0A8H3ZY68"/>
<dbReference type="InterPro" id="IPR011856">
    <property type="entry name" value="tRNA_endonuc-like_dom_sf"/>
</dbReference>
<feature type="region of interest" description="Disordered" evidence="4">
    <location>
        <begin position="444"/>
        <end position="489"/>
    </location>
</feature>
<evidence type="ECO:0000256" key="3">
    <source>
        <dbReference type="ARBA" id="ARBA00034031"/>
    </source>
</evidence>
<comment type="similarity">
    <text evidence="1">Belongs to the tRNA-intron endonuclease family.</text>
</comment>
<dbReference type="GO" id="GO:0000379">
    <property type="term" value="P:tRNA-type intron splice site recognition and cleavage"/>
    <property type="evidence" value="ECO:0007669"/>
    <property type="project" value="TreeGrafter"/>
</dbReference>
<gene>
    <name evidence="6" type="ORF">GQ607_003113</name>
</gene>
<feature type="region of interest" description="Disordered" evidence="4">
    <location>
        <begin position="1"/>
        <end position="35"/>
    </location>
</feature>
<feature type="domain" description="tRNA intron endonuclease catalytic" evidence="5">
    <location>
        <begin position="600"/>
        <end position="689"/>
    </location>
</feature>
<comment type="caution">
    <text evidence="6">The sequence shown here is derived from an EMBL/GenBank/DDBJ whole genome shotgun (WGS) entry which is preliminary data.</text>
</comment>
<dbReference type="InterPro" id="IPR036167">
    <property type="entry name" value="tRNA_intron_Endo_cat-like_sf"/>
</dbReference>
<dbReference type="Pfam" id="PF01974">
    <property type="entry name" value="tRNA_int_endo"/>
    <property type="match status" value="1"/>
</dbReference>